<name>A0A9D1X3U7_9FIRM</name>
<dbReference type="PROSITE" id="PS01097">
    <property type="entry name" value="HUPF_HYPC"/>
    <property type="match status" value="1"/>
</dbReference>
<dbReference type="InterPro" id="IPR019812">
    <property type="entry name" value="Hydgase_assmbl_chp_CS"/>
</dbReference>
<dbReference type="AlphaFoldDB" id="A0A9D1X3U7"/>
<evidence type="ECO:0000313" key="3">
    <source>
        <dbReference type="Proteomes" id="UP000886805"/>
    </source>
</evidence>
<reference evidence="2" key="2">
    <citation type="submission" date="2021-04" db="EMBL/GenBank/DDBJ databases">
        <authorList>
            <person name="Gilroy R."/>
        </authorList>
    </citation>
    <scope>NUCLEOTIDE SEQUENCE</scope>
    <source>
        <strain evidence="2">ChiSxjej3B15-1167</strain>
    </source>
</reference>
<dbReference type="Pfam" id="PF01455">
    <property type="entry name" value="HupF_HypC"/>
    <property type="match status" value="1"/>
</dbReference>
<dbReference type="EMBL" id="DXEQ01000099">
    <property type="protein sequence ID" value="HIX72052.1"/>
    <property type="molecule type" value="Genomic_DNA"/>
</dbReference>
<reference evidence="2" key="1">
    <citation type="journal article" date="2021" name="PeerJ">
        <title>Extensive microbial diversity within the chicken gut microbiome revealed by metagenomics and culture.</title>
        <authorList>
            <person name="Gilroy R."/>
            <person name="Ravi A."/>
            <person name="Getino M."/>
            <person name="Pursley I."/>
            <person name="Horton D.L."/>
            <person name="Alikhan N.F."/>
            <person name="Baker D."/>
            <person name="Gharbi K."/>
            <person name="Hall N."/>
            <person name="Watson M."/>
            <person name="Adriaenssens E.M."/>
            <person name="Foster-Nyarko E."/>
            <person name="Jarju S."/>
            <person name="Secka A."/>
            <person name="Antonio M."/>
            <person name="Oren A."/>
            <person name="Chaudhuri R.R."/>
            <person name="La Ragione R."/>
            <person name="Hildebrand F."/>
            <person name="Pallen M.J."/>
        </authorList>
    </citation>
    <scope>NUCLEOTIDE SEQUENCE</scope>
    <source>
        <strain evidence="2">ChiSxjej3B15-1167</strain>
    </source>
</reference>
<dbReference type="SUPFAM" id="SSF159127">
    <property type="entry name" value="HupF/HypC-like"/>
    <property type="match status" value="1"/>
</dbReference>
<dbReference type="NCBIfam" id="TIGR00074">
    <property type="entry name" value="hypC_hupF"/>
    <property type="match status" value="1"/>
</dbReference>
<sequence>MCVGLPAKIVTMKDGMAVVDASGAKREISTELLENVEPGDYVMVHAGIAIAKIQEDEEEEADELLEELL</sequence>
<dbReference type="InterPro" id="IPR001109">
    <property type="entry name" value="Hydrogenase_HupF/HypC"/>
</dbReference>
<dbReference type="Proteomes" id="UP000886805">
    <property type="component" value="Unassembled WGS sequence"/>
</dbReference>
<dbReference type="Gene3D" id="2.30.30.140">
    <property type="match status" value="1"/>
</dbReference>
<organism evidence="2 3">
    <name type="scientific">Candidatus Anaerobutyricum stercoripullorum</name>
    <dbReference type="NCBI Taxonomy" id="2838456"/>
    <lineage>
        <taxon>Bacteria</taxon>
        <taxon>Bacillati</taxon>
        <taxon>Bacillota</taxon>
        <taxon>Clostridia</taxon>
        <taxon>Lachnospirales</taxon>
        <taxon>Lachnospiraceae</taxon>
        <taxon>Anaerobutyricum</taxon>
    </lineage>
</organism>
<dbReference type="GO" id="GO:0051604">
    <property type="term" value="P:protein maturation"/>
    <property type="evidence" value="ECO:0007669"/>
    <property type="project" value="TreeGrafter"/>
</dbReference>
<dbReference type="PANTHER" id="PTHR35177">
    <property type="entry name" value="HYDROGENASE MATURATION FACTOR HYBG"/>
    <property type="match status" value="1"/>
</dbReference>
<evidence type="ECO:0000313" key="2">
    <source>
        <dbReference type="EMBL" id="HIX72052.1"/>
    </source>
</evidence>
<dbReference type="PANTHER" id="PTHR35177:SF2">
    <property type="entry name" value="HYDROGENASE MATURATION FACTOR HYBG"/>
    <property type="match status" value="1"/>
</dbReference>
<dbReference type="GO" id="GO:0005506">
    <property type="term" value="F:iron ion binding"/>
    <property type="evidence" value="ECO:0007669"/>
    <property type="project" value="TreeGrafter"/>
</dbReference>
<proteinExistence type="inferred from homology"/>
<gene>
    <name evidence="2" type="ORF">H9849_03425</name>
</gene>
<evidence type="ECO:0000256" key="1">
    <source>
        <dbReference type="ARBA" id="ARBA00006018"/>
    </source>
</evidence>
<comment type="caution">
    <text evidence="2">The sequence shown here is derived from an EMBL/GenBank/DDBJ whole genome shotgun (WGS) entry which is preliminary data.</text>
</comment>
<dbReference type="PRINTS" id="PR00445">
    <property type="entry name" value="HUPFHYPC"/>
</dbReference>
<dbReference type="GO" id="GO:1902670">
    <property type="term" value="F:carbon dioxide binding"/>
    <property type="evidence" value="ECO:0007669"/>
    <property type="project" value="TreeGrafter"/>
</dbReference>
<protein>
    <submittedName>
        <fullName evidence="2">HypC/HybG/HupF family hydrogenase formation chaperone</fullName>
    </submittedName>
</protein>
<comment type="similarity">
    <text evidence="1">Belongs to the HupF/HypC family.</text>
</comment>
<accession>A0A9D1X3U7</accession>